<dbReference type="InterPro" id="IPR009057">
    <property type="entry name" value="Homeodomain-like_sf"/>
</dbReference>
<reference evidence="8" key="1">
    <citation type="submission" date="2023-07" db="EMBL/GenBank/DDBJ databases">
        <title>Description of three actinobacteria isolated from air of manufacturing shop in a pharmaceutical factory.</title>
        <authorList>
            <person name="Zhang D.-F."/>
        </authorList>
    </citation>
    <scope>NUCLEOTIDE SEQUENCE [LARGE SCALE GENOMIC DNA]</scope>
    <source>
        <strain evidence="8">CCTCC AB 2011122</strain>
    </source>
</reference>
<dbReference type="InterPro" id="IPR023772">
    <property type="entry name" value="DNA-bd_HTH_TetR-type_CS"/>
</dbReference>
<dbReference type="PRINTS" id="PR00455">
    <property type="entry name" value="HTHTETR"/>
</dbReference>
<evidence type="ECO:0000313" key="7">
    <source>
        <dbReference type="EMBL" id="MDR5690586.1"/>
    </source>
</evidence>
<dbReference type="PANTHER" id="PTHR30055">
    <property type="entry name" value="HTH-TYPE TRANSCRIPTIONAL REGULATOR RUTR"/>
    <property type="match status" value="1"/>
</dbReference>
<dbReference type="PROSITE" id="PS01081">
    <property type="entry name" value="HTH_TETR_1"/>
    <property type="match status" value="1"/>
</dbReference>
<gene>
    <name evidence="7" type="ORF">RH861_00755</name>
</gene>
<keyword evidence="3 5" id="KW-0238">DNA-binding</keyword>
<dbReference type="Proteomes" id="UP001260072">
    <property type="component" value="Unassembled WGS sequence"/>
</dbReference>
<dbReference type="PROSITE" id="PS50977">
    <property type="entry name" value="HTH_TETR_2"/>
    <property type="match status" value="1"/>
</dbReference>
<dbReference type="SUPFAM" id="SSF48498">
    <property type="entry name" value="Tetracyclin repressor-like, C-terminal domain"/>
    <property type="match status" value="1"/>
</dbReference>
<dbReference type="InterPro" id="IPR050109">
    <property type="entry name" value="HTH-type_TetR-like_transc_reg"/>
</dbReference>
<evidence type="ECO:0000256" key="2">
    <source>
        <dbReference type="ARBA" id="ARBA00023015"/>
    </source>
</evidence>
<accession>A0ABU1FFP2</accession>
<protein>
    <submittedName>
        <fullName evidence="7">TetR/AcrR family transcriptional regulator</fullName>
    </submittedName>
</protein>
<dbReference type="Pfam" id="PF00440">
    <property type="entry name" value="TetR_N"/>
    <property type="match status" value="1"/>
</dbReference>
<feature type="DNA-binding region" description="H-T-H motif" evidence="5">
    <location>
        <begin position="46"/>
        <end position="65"/>
    </location>
</feature>
<evidence type="ECO:0000259" key="6">
    <source>
        <dbReference type="PROSITE" id="PS50977"/>
    </source>
</evidence>
<evidence type="ECO:0000313" key="8">
    <source>
        <dbReference type="Proteomes" id="UP001260072"/>
    </source>
</evidence>
<dbReference type="RefSeq" id="WP_310519319.1">
    <property type="nucleotide sequence ID" value="NZ_BAABBS010000001.1"/>
</dbReference>
<dbReference type="InterPro" id="IPR036271">
    <property type="entry name" value="Tet_transcr_reg_TetR-rel_C_sf"/>
</dbReference>
<dbReference type="Pfam" id="PF13977">
    <property type="entry name" value="TetR_C_6"/>
    <property type="match status" value="1"/>
</dbReference>
<keyword evidence="4" id="KW-0804">Transcription</keyword>
<name>A0ABU1FFP2_9MICO</name>
<evidence type="ECO:0000256" key="5">
    <source>
        <dbReference type="PROSITE-ProRule" id="PRU00335"/>
    </source>
</evidence>
<feature type="domain" description="HTH tetR-type" evidence="6">
    <location>
        <begin position="23"/>
        <end position="83"/>
    </location>
</feature>
<sequence length="208" mass="22819">MPPTEDARTYAPSRPRGPYAKSAVTRQRIIEAATAVFSVHGYLAGSTTEIAERAGLSGAQVFYYFPDKTAILQAVLANRDRIADEIAGPIPENAAEIPEAILRIARNNESAPGFIRLYSILVAEASSPEHPGKEYFRDRYRRLRMRFDSVFAAMEKQGLLAPGVDSTYAATSTLAIWDGLQLQWLLEPEAVNVASQLGRHLGLITRSA</sequence>
<evidence type="ECO:0000256" key="1">
    <source>
        <dbReference type="ARBA" id="ARBA00022491"/>
    </source>
</evidence>
<evidence type="ECO:0000256" key="4">
    <source>
        <dbReference type="ARBA" id="ARBA00023163"/>
    </source>
</evidence>
<keyword evidence="1" id="KW-0678">Repressor</keyword>
<dbReference type="EMBL" id="JAVKGS010000001">
    <property type="protein sequence ID" value="MDR5690586.1"/>
    <property type="molecule type" value="Genomic_DNA"/>
</dbReference>
<dbReference type="InterPro" id="IPR039538">
    <property type="entry name" value="BetI_C"/>
</dbReference>
<evidence type="ECO:0000256" key="3">
    <source>
        <dbReference type="ARBA" id="ARBA00023125"/>
    </source>
</evidence>
<keyword evidence="2" id="KW-0805">Transcription regulation</keyword>
<comment type="caution">
    <text evidence="7">The sequence shown here is derived from an EMBL/GenBank/DDBJ whole genome shotgun (WGS) entry which is preliminary data.</text>
</comment>
<proteinExistence type="predicted"/>
<dbReference type="PANTHER" id="PTHR30055:SF226">
    <property type="entry name" value="HTH-TYPE TRANSCRIPTIONAL REGULATOR PKSA"/>
    <property type="match status" value="1"/>
</dbReference>
<dbReference type="SUPFAM" id="SSF46689">
    <property type="entry name" value="Homeodomain-like"/>
    <property type="match status" value="1"/>
</dbReference>
<dbReference type="InterPro" id="IPR001647">
    <property type="entry name" value="HTH_TetR"/>
</dbReference>
<dbReference type="Gene3D" id="1.10.357.10">
    <property type="entry name" value="Tetracycline Repressor, domain 2"/>
    <property type="match status" value="1"/>
</dbReference>
<organism evidence="7 8">
    <name type="scientific">Agromyces indicus</name>
    <dbReference type="NCBI Taxonomy" id="758919"/>
    <lineage>
        <taxon>Bacteria</taxon>
        <taxon>Bacillati</taxon>
        <taxon>Actinomycetota</taxon>
        <taxon>Actinomycetes</taxon>
        <taxon>Micrococcales</taxon>
        <taxon>Microbacteriaceae</taxon>
        <taxon>Agromyces</taxon>
    </lineage>
</organism>
<keyword evidence="8" id="KW-1185">Reference proteome</keyword>